<keyword evidence="2" id="KW-1185">Reference proteome</keyword>
<protein>
    <submittedName>
        <fullName evidence="1">Uncharacterized protein</fullName>
    </submittedName>
</protein>
<organism evidence="1 2">
    <name type="scientific">Azospirillum ramasamyi</name>
    <dbReference type="NCBI Taxonomy" id="682998"/>
    <lineage>
        <taxon>Bacteria</taxon>
        <taxon>Pseudomonadati</taxon>
        <taxon>Pseudomonadota</taxon>
        <taxon>Alphaproteobacteria</taxon>
        <taxon>Rhodospirillales</taxon>
        <taxon>Azospirillaceae</taxon>
        <taxon>Azospirillum</taxon>
    </lineage>
</organism>
<dbReference type="Proteomes" id="UP000249605">
    <property type="component" value="Plasmid unnamed1"/>
</dbReference>
<dbReference type="EMBL" id="CP029830">
    <property type="protein sequence ID" value="AWU95946.1"/>
    <property type="molecule type" value="Genomic_DNA"/>
</dbReference>
<geneLocation type="plasmid" evidence="1 2">
    <name>unnamed1</name>
</geneLocation>
<reference evidence="1 2" key="1">
    <citation type="submission" date="2018-06" db="EMBL/GenBank/DDBJ databases">
        <title>Complete genome sequencing of Azospirillum sp. M2T2B2.</title>
        <authorList>
            <person name="Heo J."/>
            <person name="Kim S.-J."/>
            <person name="Kwon S.-W."/>
            <person name="Anandham R."/>
        </authorList>
    </citation>
    <scope>NUCLEOTIDE SEQUENCE [LARGE SCALE GENOMIC DNA]</scope>
    <source>
        <strain evidence="1 2">M2T2B2</strain>
        <plasmid evidence="1 2">unnamed1</plasmid>
    </source>
</reference>
<gene>
    <name evidence="1" type="ORF">DM194_15200</name>
</gene>
<evidence type="ECO:0000313" key="1">
    <source>
        <dbReference type="EMBL" id="AWU95946.1"/>
    </source>
</evidence>
<accession>A0A2U9SBI2</accession>
<name>A0A2U9SBI2_9PROT</name>
<proteinExistence type="predicted"/>
<keyword evidence="1" id="KW-0614">Plasmid</keyword>
<dbReference type="KEGG" id="azm:DM194_15200"/>
<sequence>MSNLDRAEWPATDFGEQSVRCQAILATRHAGRACAEGFRLLGLENDERDQIVVSKPEEEEIAEFEARA</sequence>
<dbReference type="AlphaFoldDB" id="A0A2U9SBI2"/>
<evidence type="ECO:0000313" key="2">
    <source>
        <dbReference type="Proteomes" id="UP000249605"/>
    </source>
</evidence>